<feature type="transmembrane region" description="Helical" evidence="2">
    <location>
        <begin position="27"/>
        <end position="50"/>
    </location>
</feature>
<keyword evidence="5" id="KW-1185">Reference proteome</keyword>
<feature type="region of interest" description="Disordered" evidence="1">
    <location>
        <begin position="185"/>
        <end position="209"/>
    </location>
</feature>
<gene>
    <name evidence="4" type="ORF">GCM10022262_41390</name>
</gene>
<evidence type="ECO:0000256" key="1">
    <source>
        <dbReference type="SAM" id="MobiDB-lite"/>
    </source>
</evidence>
<sequence>MTEEIATDEAALRRAARRRRLQQRQTVVFGGLVIVLLVAALIAGAMWSGLLPAPFSREFSREEPTGQQIVQPCVPEGAVPVDLGSVTANVYNGTDTAGLAATTAEALGAAGVLINQQANWPQGAYEGVVQIVSGPLGVTAGYTVARLFPESVVTLDARTDESVDVVLGSGYTKMLSADEIAALDPQAPLASPEGCQPVSAPPADAPAEG</sequence>
<reference evidence="5" key="1">
    <citation type="journal article" date="2019" name="Int. J. Syst. Evol. Microbiol.">
        <title>The Global Catalogue of Microorganisms (GCM) 10K type strain sequencing project: providing services to taxonomists for standard genome sequencing and annotation.</title>
        <authorList>
            <consortium name="The Broad Institute Genomics Platform"/>
            <consortium name="The Broad Institute Genome Sequencing Center for Infectious Disease"/>
            <person name="Wu L."/>
            <person name="Ma J."/>
        </authorList>
    </citation>
    <scope>NUCLEOTIDE SEQUENCE [LARGE SCALE GENOMIC DNA]</scope>
    <source>
        <strain evidence="5">JCM 17459</strain>
    </source>
</reference>
<comment type="caution">
    <text evidence="4">The sequence shown here is derived from an EMBL/GenBank/DDBJ whole genome shotgun (WGS) entry which is preliminary data.</text>
</comment>
<proteinExistence type="predicted"/>
<protein>
    <recommendedName>
        <fullName evidence="3">LytR/CpsA/Psr regulator C-terminal domain-containing protein</fullName>
    </recommendedName>
</protein>
<feature type="compositionally biased region" description="Pro residues" evidence="1">
    <location>
        <begin position="199"/>
        <end position="209"/>
    </location>
</feature>
<accession>A0ABP6URB3</accession>
<dbReference type="InterPro" id="IPR027381">
    <property type="entry name" value="LytR/CpsA/Psr_C"/>
</dbReference>
<dbReference type="RefSeq" id="WP_345045499.1">
    <property type="nucleotide sequence ID" value="NZ_BAABBA010000043.1"/>
</dbReference>
<keyword evidence="2" id="KW-0812">Transmembrane</keyword>
<keyword evidence="2" id="KW-1133">Transmembrane helix</keyword>
<name>A0ABP6URB3_9MICO</name>
<evidence type="ECO:0000256" key="2">
    <source>
        <dbReference type="SAM" id="Phobius"/>
    </source>
</evidence>
<feature type="domain" description="LytR/CpsA/Psr regulator C-terminal" evidence="3">
    <location>
        <begin position="86"/>
        <end position="171"/>
    </location>
</feature>
<keyword evidence="2" id="KW-0472">Membrane</keyword>
<dbReference type="Gene3D" id="3.30.70.2390">
    <property type="match status" value="1"/>
</dbReference>
<dbReference type="Proteomes" id="UP001499841">
    <property type="component" value="Unassembled WGS sequence"/>
</dbReference>
<evidence type="ECO:0000313" key="4">
    <source>
        <dbReference type="EMBL" id="GAA3513252.1"/>
    </source>
</evidence>
<dbReference type="EMBL" id="BAABBA010000043">
    <property type="protein sequence ID" value="GAA3513252.1"/>
    <property type="molecule type" value="Genomic_DNA"/>
</dbReference>
<evidence type="ECO:0000313" key="5">
    <source>
        <dbReference type="Proteomes" id="UP001499841"/>
    </source>
</evidence>
<organism evidence="4 5">
    <name type="scientific">Georgenia daeguensis</name>
    <dbReference type="NCBI Taxonomy" id="908355"/>
    <lineage>
        <taxon>Bacteria</taxon>
        <taxon>Bacillati</taxon>
        <taxon>Actinomycetota</taxon>
        <taxon>Actinomycetes</taxon>
        <taxon>Micrococcales</taxon>
        <taxon>Bogoriellaceae</taxon>
        <taxon>Georgenia</taxon>
    </lineage>
</organism>
<evidence type="ECO:0000259" key="3">
    <source>
        <dbReference type="Pfam" id="PF13399"/>
    </source>
</evidence>
<dbReference type="Pfam" id="PF13399">
    <property type="entry name" value="LytR_C"/>
    <property type="match status" value="1"/>
</dbReference>